<dbReference type="Pfam" id="PF00708">
    <property type="entry name" value="Acylphosphatase"/>
    <property type="match status" value="1"/>
</dbReference>
<dbReference type="InterPro" id="IPR004421">
    <property type="entry name" value="Carbamoyltransferase_HypF"/>
</dbReference>
<dbReference type="PANTHER" id="PTHR42959">
    <property type="entry name" value="CARBAMOYLTRANSFERASE"/>
    <property type="match status" value="1"/>
</dbReference>
<dbReference type="Proteomes" id="UP001596055">
    <property type="component" value="Unassembled WGS sequence"/>
</dbReference>
<comment type="caution">
    <text evidence="12">The sequence shown here is derived from an EMBL/GenBank/DDBJ whole genome shotgun (WGS) entry which is preliminary data.</text>
</comment>
<gene>
    <name evidence="12" type="primary">hypF</name>
    <name evidence="12" type="ORF">ACFPQA_06585</name>
</gene>
<dbReference type="InterPro" id="IPR036046">
    <property type="entry name" value="Acylphosphatase-like_dom_sf"/>
</dbReference>
<feature type="active site" evidence="9">
    <location>
        <position position="46"/>
    </location>
</feature>
<dbReference type="InterPro" id="IPR011125">
    <property type="entry name" value="Znf_HypF"/>
</dbReference>
<evidence type="ECO:0000256" key="4">
    <source>
        <dbReference type="ARBA" id="ARBA00022723"/>
    </source>
</evidence>
<dbReference type="Pfam" id="PF07503">
    <property type="entry name" value="zf-HYPF"/>
    <property type="match status" value="2"/>
</dbReference>
<comment type="pathway">
    <text evidence="1 8">Protein modification; [NiFe] hydrogenase maturation.</text>
</comment>
<comment type="function">
    <text evidence="8">Involved in the maturation of [NiFe] hydrogenases. Along with HypE, it catalyzes the synthesis of the CN ligands of the active site iron of [NiFe]-hydrogenases. HypF functions as a carbamoyl transferase using carbamoylphosphate as a substrate and transferring the carboxamido moiety in an ATP-dependent reaction to the thiolate of the C-terminal cysteine of HypE yielding a protein-S-carboxamide.</text>
</comment>
<dbReference type="PROSITE" id="PS00150">
    <property type="entry name" value="ACYLPHOSPHATASE_1"/>
    <property type="match status" value="1"/>
</dbReference>
<dbReference type="SUPFAM" id="SSF54975">
    <property type="entry name" value="Acylphosphatase/BLUF domain-like"/>
    <property type="match status" value="1"/>
</dbReference>
<accession>A0ABW0RJY7</accession>
<evidence type="ECO:0000259" key="11">
    <source>
        <dbReference type="PROSITE" id="PS51163"/>
    </source>
</evidence>
<evidence type="ECO:0000313" key="12">
    <source>
        <dbReference type="EMBL" id="MFC5544708.1"/>
    </source>
</evidence>
<dbReference type="Gene3D" id="3.30.420.40">
    <property type="match status" value="1"/>
</dbReference>
<evidence type="ECO:0000256" key="6">
    <source>
        <dbReference type="ARBA" id="ARBA00022833"/>
    </source>
</evidence>
<dbReference type="PIRSF" id="PIRSF006256">
    <property type="entry name" value="CMPcnvr_hdrg_mat"/>
    <property type="match status" value="1"/>
</dbReference>
<keyword evidence="3 12" id="KW-0436">Ligase</keyword>
<comment type="catalytic activity">
    <reaction evidence="7 8">
        <text>C-terminal L-cysteinyl-[HypE protein] + carbamoyl phosphate + ATP + H2O = C-terminal S-carboxamide-L-cysteinyl-[HypE protein] + AMP + phosphate + diphosphate + H(+)</text>
        <dbReference type="Rhea" id="RHEA:55636"/>
        <dbReference type="Rhea" id="RHEA-COMP:14247"/>
        <dbReference type="Rhea" id="RHEA-COMP:14392"/>
        <dbReference type="ChEBI" id="CHEBI:15377"/>
        <dbReference type="ChEBI" id="CHEBI:15378"/>
        <dbReference type="ChEBI" id="CHEBI:30616"/>
        <dbReference type="ChEBI" id="CHEBI:33019"/>
        <dbReference type="ChEBI" id="CHEBI:43474"/>
        <dbReference type="ChEBI" id="CHEBI:58228"/>
        <dbReference type="ChEBI" id="CHEBI:76913"/>
        <dbReference type="ChEBI" id="CHEBI:139126"/>
        <dbReference type="ChEBI" id="CHEBI:456215"/>
    </reaction>
</comment>
<dbReference type="EC" id="6.2.-.-" evidence="8"/>
<dbReference type="Pfam" id="PF22521">
    <property type="entry name" value="HypF_C_2"/>
    <property type="match status" value="1"/>
</dbReference>
<keyword evidence="5" id="KW-0863">Zinc-finger</keyword>
<dbReference type="PROSITE" id="PS51163">
    <property type="entry name" value="YRDC"/>
    <property type="match status" value="1"/>
</dbReference>
<comment type="catalytic activity">
    <reaction evidence="9">
        <text>an acyl phosphate + H2O = a carboxylate + phosphate + H(+)</text>
        <dbReference type="Rhea" id="RHEA:14965"/>
        <dbReference type="ChEBI" id="CHEBI:15377"/>
        <dbReference type="ChEBI" id="CHEBI:15378"/>
        <dbReference type="ChEBI" id="CHEBI:29067"/>
        <dbReference type="ChEBI" id="CHEBI:43474"/>
        <dbReference type="ChEBI" id="CHEBI:59918"/>
        <dbReference type="EC" id="3.6.1.7"/>
    </reaction>
</comment>
<evidence type="ECO:0000256" key="8">
    <source>
        <dbReference type="PIRNR" id="PIRNR006256"/>
    </source>
</evidence>
<dbReference type="Pfam" id="PF17788">
    <property type="entry name" value="HypF_C"/>
    <property type="match status" value="1"/>
</dbReference>
<sequence>MTQANTAEPFLNRWRISVRGVVQGVGFRPFVYRQATELGLSGWVGNSPEGVEIEAEGAPLLLERLISALRHQAPANARVDDIRAVPVVRSGAFRAFSIRESQTRGETAVQLPADWAPCPHCLQELKDPDNRRYRYPFINCTDCGPRFSLMEALPYDRANTAMRHFQMCRRCLAEYQDPASRRFHAEATACPDCGPRLSFCGPDGDVVTQDEAALAEAVEALSAGKILALKGLGGYQLLVDARNARAVQTLRVRKQRPDKPLAVMFGSLEALQRIRRVSSAERQLLTGQERPIVLLRMRSHGLADNLAPRLSELGVMLPSTPLHELLLGELGFPVVATSGNRNGEPIAYDNEDARARLGDIADGFLIHDRPIVRPLDDSVARVTAGHLQLLRRARGYSPNLALPFRASPGWGAAGGHLKTTVALSTDSGVVLSPHLGDMDSALGRDGFDRTVDSLQTLFATRPQCWAHDRHPDYFTTGRALAFGSTHCAVQHHVAHVAAVIAEHGLNEPVLGVAWDGSGFGDDDTLWGGEFLRLDSRGYQRLAHMRPFRLPGGEAAMREPRRSAIGLLHALKGEGLIEWESLPPVSDFARAERRLLVQALKAGVNAPQTSSVGRLFDAVAALAGICQKASYEGQAAAELEASIDREGTPQRYRFGLSAPDTDCPWQVDWEPAIEGVLADIARGASVSDIATAFHAGLVDLIIRVAKQFQLSHIVLGGGCFQNSYLLDSAIRNLQDEGFRVFWSCQVPINDGGLALGQLAWAARLNQKGEATCAWPYRDA</sequence>
<dbReference type="PROSITE" id="PS51160">
    <property type="entry name" value="ACYLPHOSPHATASE_3"/>
    <property type="match status" value="1"/>
</dbReference>
<dbReference type="InterPro" id="IPR006070">
    <property type="entry name" value="Sua5-like_dom"/>
</dbReference>
<keyword evidence="9" id="KW-0378">Hydrolase</keyword>
<proteinExistence type="inferred from homology"/>
<dbReference type="PANTHER" id="PTHR42959:SF1">
    <property type="entry name" value="CARBAMOYLTRANSFERASE HYPF"/>
    <property type="match status" value="1"/>
</dbReference>
<protein>
    <recommendedName>
        <fullName evidence="8">Carbamoyltransferase HypF</fullName>
        <ecNumber evidence="8">6.2.-.-</ecNumber>
    </recommendedName>
</protein>
<dbReference type="InterPro" id="IPR055128">
    <property type="entry name" value="HypF_C_2"/>
</dbReference>
<organism evidence="12 13">
    <name type="scientific">Marinobacter koreensis</name>
    <dbReference type="NCBI Taxonomy" id="335974"/>
    <lineage>
        <taxon>Bacteria</taxon>
        <taxon>Pseudomonadati</taxon>
        <taxon>Pseudomonadota</taxon>
        <taxon>Gammaproteobacteria</taxon>
        <taxon>Pseudomonadales</taxon>
        <taxon>Marinobacteraceae</taxon>
        <taxon>Marinobacter</taxon>
    </lineage>
</organism>
<evidence type="ECO:0000256" key="3">
    <source>
        <dbReference type="ARBA" id="ARBA00022598"/>
    </source>
</evidence>
<evidence type="ECO:0000313" key="13">
    <source>
        <dbReference type="Proteomes" id="UP001596055"/>
    </source>
</evidence>
<keyword evidence="4" id="KW-0479">Metal-binding</keyword>
<dbReference type="InterPro" id="IPR051060">
    <property type="entry name" value="Carbamoyltrans_HypF-like"/>
</dbReference>
<dbReference type="GO" id="GO:0016874">
    <property type="term" value="F:ligase activity"/>
    <property type="evidence" value="ECO:0007669"/>
    <property type="project" value="UniProtKB-KW"/>
</dbReference>
<dbReference type="NCBIfam" id="TIGR00143">
    <property type="entry name" value="hypF"/>
    <property type="match status" value="1"/>
</dbReference>
<evidence type="ECO:0000259" key="10">
    <source>
        <dbReference type="PROSITE" id="PS51160"/>
    </source>
</evidence>
<dbReference type="Pfam" id="PF01300">
    <property type="entry name" value="Sua5_yciO_yrdC"/>
    <property type="match status" value="1"/>
</dbReference>
<evidence type="ECO:0000256" key="9">
    <source>
        <dbReference type="PROSITE-ProRule" id="PRU00520"/>
    </source>
</evidence>
<dbReference type="Gene3D" id="3.90.870.50">
    <property type="match status" value="1"/>
</dbReference>
<dbReference type="EMBL" id="JBHSNL010000001">
    <property type="protein sequence ID" value="MFC5544708.1"/>
    <property type="molecule type" value="Genomic_DNA"/>
</dbReference>
<dbReference type="Gene3D" id="3.30.110.120">
    <property type="match status" value="1"/>
</dbReference>
<dbReference type="InterPro" id="IPR001792">
    <property type="entry name" value="Acylphosphatase-like_dom"/>
</dbReference>
<name>A0ABW0RJY7_9GAMM</name>
<evidence type="ECO:0000256" key="7">
    <source>
        <dbReference type="ARBA" id="ARBA00048220"/>
    </source>
</evidence>
<evidence type="ECO:0000256" key="1">
    <source>
        <dbReference type="ARBA" id="ARBA00004711"/>
    </source>
</evidence>
<dbReference type="Gene3D" id="3.30.420.360">
    <property type="match status" value="1"/>
</dbReference>
<feature type="active site" evidence="9">
    <location>
        <position position="28"/>
    </location>
</feature>
<dbReference type="SUPFAM" id="SSF55821">
    <property type="entry name" value="YrdC/RibB"/>
    <property type="match status" value="1"/>
</dbReference>
<feature type="domain" description="Acylphosphatase-like" evidence="10">
    <location>
        <begin position="13"/>
        <end position="100"/>
    </location>
</feature>
<dbReference type="InterPro" id="IPR041440">
    <property type="entry name" value="HypF_C"/>
</dbReference>
<dbReference type="InterPro" id="IPR017968">
    <property type="entry name" value="Acylphosphatase_CS"/>
</dbReference>
<keyword evidence="6" id="KW-0862">Zinc</keyword>
<feature type="domain" description="YrdC-like" evidence="11">
    <location>
        <begin position="211"/>
        <end position="395"/>
    </location>
</feature>
<evidence type="ECO:0000256" key="2">
    <source>
        <dbReference type="ARBA" id="ARBA00008097"/>
    </source>
</evidence>
<keyword evidence="13" id="KW-1185">Reference proteome</keyword>
<reference evidence="13" key="1">
    <citation type="journal article" date="2019" name="Int. J. Syst. Evol. Microbiol.">
        <title>The Global Catalogue of Microorganisms (GCM) 10K type strain sequencing project: providing services to taxonomists for standard genome sequencing and annotation.</title>
        <authorList>
            <consortium name="The Broad Institute Genomics Platform"/>
            <consortium name="The Broad Institute Genome Sequencing Center for Infectious Disease"/>
            <person name="Wu L."/>
            <person name="Ma J."/>
        </authorList>
    </citation>
    <scope>NUCLEOTIDE SEQUENCE [LARGE SCALE GENOMIC DNA]</scope>
    <source>
        <strain evidence="13">CGMCC 4.1799</strain>
    </source>
</reference>
<comment type="similarity">
    <text evidence="2 8">Belongs to the carbamoyltransferase HypF family.</text>
</comment>
<evidence type="ECO:0000256" key="5">
    <source>
        <dbReference type="ARBA" id="ARBA00022771"/>
    </source>
</evidence>
<dbReference type="RefSeq" id="WP_248154106.1">
    <property type="nucleotide sequence ID" value="NZ_JAKZAJ010000001.1"/>
</dbReference>
<dbReference type="InterPro" id="IPR017945">
    <property type="entry name" value="DHBP_synth_RibB-like_a/b_dom"/>
</dbReference>